<dbReference type="AlphaFoldDB" id="A0A1F6PB55"/>
<comment type="caution">
    <text evidence="1">The sequence shown here is derived from an EMBL/GenBank/DDBJ whole genome shotgun (WGS) entry which is preliminary data.</text>
</comment>
<dbReference type="STRING" id="1798705.A2563_02160"/>
<protein>
    <submittedName>
        <fullName evidence="1">Uncharacterized protein</fullName>
    </submittedName>
</protein>
<name>A0A1F6PB55_9BACT</name>
<gene>
    <name evidence="1" type="ORF">A2563_02160</name>
</gene>
<accession>A0A1F6PB55</accession>
<evidence type="ECO:0000313" key="1">
    <source>
        <dbReference type="EMBL" id="OGH93391.1"/>
    </source>
</evidence>
<reference evidence="1 2" key="1">
    <citation type="journal article" date="2016" name="Nat. Commun.">
        <title>Thousands of microbial genomes shed light on interconnected biogeochemical processes in an aquifer system.</title>
        <authorList>
            <person name="Anantharaman K."/>
            <person name="Brown C.T."/>
            <person name="Hug L.A."/>
            <person name="Sharon I."/>
            <person name="Castelle C.J."/>
            <person name="Probst A.J."/>
            <person name="Thomas B.C."/>
            <person name="Singh A."/>
            <person name="Wilkins M.J."/>
            <person name="Karaoz U."/>
            <person name="Brodie E.L."/>
            <person name="Williams K.H."/>
            <person name="Hubbard S.S."/>
            <person name="Banfield J.F."/>
        </authorList>
    </citation>
    <scope>NUCLEOTIDE SEQUENCE [LARGE SCALE GENOMIC DNA]</scope>
</reference>
<evidence type="ECO:0000313" key="2">
    <source>
        <dbReference type="Proteomes" id="UP000176634"/>
    </source>
</evidence>
<dbReference type="Proteomes" id="UP000176634">
    <property type="component" value="Unassembled WGS sequence"/>
</dbReference>
<sequence>MSKLLHGDEVINEIRGGKERVDFLLERNKPNGVIPERLLKLTMESLIRLGTDDYHEWKDGQGNIIIYQIERNPGSDVVYKVLDMNGLAVGTDHNKGRWPLALALCIVGDMENNIRSTAKKREWWLWGTNRGNFVLITHDHEGLGQFRYWLNPDD</sequence>
<organism evidence="1 2">
    <name type="scientific">Candidatus Magasanikbacteria bacterium RIFOXYD1_FULL_40_23</name>
    <dbReference type="NCBI Taxonomy" id="1798705"/>
    <lineage>
        <taxon>Bacteria</taxon>
        <taxon>Candidatus Magasanikiibacteriota</taxon>
    </lineage>
</organism>
<dbReference type="EMBL" id="MFRA01000001">
    <property type="protein sequence ID" value="OGH93391.1"/>
    <property type="molecule type" value="Genomic_DNA"/>
</dbReference>
<proteinExistence type="predicted"/>